<reference evidence="1 2" key="1">
    <citation type="submission" date="2016-10" db="EMBL/GenBank/DDBJ databases">
        <authorList>
            <person name="de Groot N.N."/>
        </authorList>
    </citation>
    <scope>NUCLEOTIDE SEQUENCE [LARGE SCALE GENOMIC DNA]</scope>
    <source>
        <strain evidence="1 2">DSM 19033</strain>
    </source>
</reference>
<dbReference type="OrthoDB" id="770454at2"/>
<dbReference type="EMBL" id="FNRA01000014">
    <property type="protein sequence ID" value="SEB17644.1"/>
    <property type="molecule type" value="Genomic_DNA"/>
</dbReference>
<gene>
    <name evidence="1" type="ORF">SAMN05443550_1142</name>
</gene>
<evidence type="ECO:0000313" key="1">
    <source>
        <dbReference type="EMBL" id="SEB17644.1"/>
    </source>
</evidence>
<protein>
    <submittedName>
        <fullName evidence="1">Uncharacterized protein</fullName>
    </submittedName>
</protein>
<keyword evidence="2" id="KW-1185">Reference proteome</keyword>
<dbReference type="RefSeq" id="WP_090559635.1">
    <property type="nucleotide sequence ID" value="NZ_FNRA01000014.1"/>
</dbReference>
<accession>A0A1H4H779</accession>
<dbReference type="AlphaFoldDB" id="A0A1H4H779"/>
<sequence length="74" mass="8670">MNIQAEKLNVLQQIINSDDVNLIKDIKSLINNRKMDWFDRLSKSQQNNVTEGLNQLDSGNFFSHKKAKKRFGYK</sequence>
<proteinExistence type="predicted"/>
<evidence type="ECO:0000313" key="2">
    <source>
        <dbReference type="Proteomes" id="UP000198850"/>
    </source>
</evidence>
<organism evidence="1 2">
    <name type="scientific">Pedobacter hartonius</name>
    <dbReference type="NCBI Taxonomy" id="425514"/>
    <lineage>
        <taxon>Bacteria</taxon>
        <taxon>Pseudomonadati</taxon>
        <taxon>Bacteroidota</taxon>
        <taxon>Sphingobacteriia</taxon>
        <taxon>Sphingobacteriales</taxon>
        <taxon>Sphingobacteriaceae</taxon>
        <taxon>Pedobacter</taxon>
    </lineage>
</organism>
<dbReference type="Proteomes" id="UP000198850">
    <property type="component" value="Unassembled WGS sequence"/>
</dbReference>
<name>A0A1H4H779_9SPHI</name>